<evidence type="ECO:0000313" key="2">
    <source>
        <dbReference type="EMBL" id="QHT15858.1"/>
    </source>
</evidence>
<dbReference type="GO" id="GO:0008757">
    <property type="term" value="F:S-adenosylmethionine-dependent methyltransferase activity"/>
    <property type="evidence" value="ECO:0007669"/>
    <property type="project" value="InterPro"/>
</dbReference>
<protein>
    <recommendedName>
        <fullName evidence="1">Methyltransferase type 11 domain-containing protein</fullName>
    </recommendedName>
</protein>
<feature type="domain" description="Methyltransferase type 11" evidence="1">
    <location>
        <begin position="74"/>
        <end position="120"/>
    </location>
</feature>
<dbReference type="Pfam" id="PF08241">
    <property type="entry name" value="Methyltransf_11"/>
    <property type="match status" value="1"/>
</dbReference>
<organism evidence="2">
    <name type="scientific">viral metagenome</name>
    <dbReference type="NCBI Taxonomy" id="1070528"/>
    <lineage>
        <taxon>unclassified sequences</taxon>
        <taxon>metagenomes</taxon>
        <taxon>organismal metagenomes</taxon>
    </lineage>
</organism>
<sequence>MLRYSLDLVPTLNHVDVSQDSEKIINKYWHVHPLIQKRLVDDCSNCTTVLDVGGGPFPFPAATHVIDAVPGPNVTTLDIDHEPNPATDKFFDFVHCRHTVEDIQNPLFVFQELTRIAKRGYIETPSPLVEVTKGVDGGETEYRGYIHHRYIVWSNRDTNTLHCLPKYPILEHIQLNPDFQKKSVALLNKYSVYWNNYYTWTDNPSIVVYRNGINMNIQKDYVNLINRAINESIEYTNHFVNNHLNTSNSY</sequence>
<evidence type="ECO:0000259" key="1">
    <source>
        <dbReference type="Pfam" id="PF08241"/>
    </source>
</evidence>
<dbReference type="InterPro" id="IPR029063">
    <property type="entry name" value="SAM-dependent_MTases_sf"/>
</dbReference>
<dbReference type="AlphaFoldDB" id="A0A6C0DFY2"/>
<accession>A0A6C0DFY2</accession>
<dbReference type="InterPro" id="IPR013216">
    <property type="entry name" value="Methyltransf_11"/>
</dbReference>
<dbReference type="EMBL" id="MN739613">
    <property type="protein sequence ID" value="QHT15858.1"/>
    <property type="molecule type" value="Genomic_DNA"/>
</dbReference>
<dbReference type="SUPFAM" id="SSF53335">
    <property type="entry name" value="S-adenosyl-L-methionine-dependent methyltransferases"/>
    <property type="match status" value="1"/>
</dbReference>
<proteinExistence type="predicted"/>
<name>A0A6C0DFY2_9ZZZZ</name>
<reference evidence="2" key="1">
    <citation type="journal article" date="2020" name="Nature">
        <title>Giant virus diversity and host interactions through global metagenomics.</title>
        <authorList>
            <person name="Schulz F."/>
            <person name="Roux S."/>
            <person name="Paez-Espino D."/>
            <person name="Jungbluth S."/>
            <person name="Walsh D.A."/>
            <person name="Denef V.J."/>
            <person name="McMahon K.D."/>
            <person name="Konstantinidis K.T."/>
            <person name="Eloe-Fadrosh E.A."/>
            <person name="Kyrpides N.C."/>
            <person name="Woyke T."/>
        </authorList>
    </citation>
    <scope>NUCLEOTIDE SEQUENCE</scope>
    <source>
        <strain evidence="2">GVMAG-M-3300023174-176</strain>
    </source>
</reference>
<dbReference type="Gene3D" id="3.40.50.150">
    <property type="entry name" value="Vaccinia Virus protein VP39"/>
    <property type="match status" value="1"/>
</dbReference>